<feature type="transmembrane region" description="Helical" evidence="1">
    <location>
        <begin position="393"/>
        <end position="419"/>
    </location>
</feature>
<feature type="transmembrane region" description="Helical" evidence="1">
    <location>
        <begin position="67"/>
        <end position="84"/>
    </location>
</feature>
<dbReference type="Proteomes" id="UP001332192">
    <property type="component" value="Chromosome"/>
</dbReference>
<dbReference type="RefSeq" id="WP_324715822.1">
    <property type="nucleotide sequence ID" value="NZ_CP141615.1"/>
</dbReference>
<evidence type="ECO:0000313" key="3">
    <source>
        <dbReference type="Proteomes" id="UP001332192"/>
    </source>
</evidence>
<keyword evidence="1" id="KW-0472">Membrane</keyword>
<feature type="transmembrane region" description="Helical" evidence="1">
    <location>
        <begin position="349"/>
        <end position="372"/>
    </location>
</feature>
<feature type="transmembrane region" description="Helical" evidence="1">
    <location>
        <begin position="145"/>
        <end position="163"/>
    </location>
</feature>
<name>A0ABZ1BUU5_9FIRM</name>
<reference evidence="2 3" key="1">
    <citation type="journal article" date="2024" name="Front. Microbiol.">
        <title>Novel thermophilic genera Geochorda gen. nov. and Carboxydochorda gen. nov. from the deep terrestrial subsurface reveal the ecophysiological diversity in the class Limnochordia.</title>
        <authorList>
            <person name="Karnachuk O.V."/>
            <person name="Lukina A.P."/>
            <person name="Avakyan M.R."/>
            <person name="Kadnikov V.V."/>
            <person name="Begmatov S."/>
            <person name="Beletsky A.V."/>
            <person name="Vlasova K.G."/>
            <person name="Novikov A.A."/>
            <person name="Shcherbakova V.A."/>
            <person name="Mardanov A.V."/>
            <person name="Ravin N.V."/>
        </authorList>
    </citation>
    <scope>NUCLEOTIDE SEQUENCE [LARGE SCALE GENOMIC DNA]</scope>
    <source>
        <strain evidence="2 3">L945</strain>
    </source>
</reference>
<feature type="transmembrane region" description="Helical" evidence="1">
    <location>
        <begin position="251"/>
        <end position="273"/>
    </location>
</feature>
<gene>
    <name evidence="2" type="ORF">U7230_10650</name>
</gene>
<protein>
    <submittedName>
        <fullName evidence="2">Gluconate:H+ symporter</fullName>
    </submittedName>
</protein>
<dbReference type="EMBL" id="CP141615">
    <property type="protein sequence ID" value="WRP16549.1"/>
    <property type="molecule type" value="Genomic_DNA"/>
</dbReference>
<dbReference type="PANTHER" id="PTHR30354">
    <property type="entry name" value="GNT FAMILY GLUCONATE TRANSPORTER"/>
    <property type="match status" value="1"/>
</dbReference>
<feature type="transmembrane region" description="Helical" evidence="1">
    <location>
        <begin position="183"/>
        <end position="202"/>
    </location>
</feature>
<accession>A0ABZ1BUU5</accession>
<feature type="transmembrane region" description="Helical" evidence="1">
    <location>
        <begin position="279"/>
        <end position="304"/>
    </location>
</feature>
<feature type="transmembrane region" description="Helical" evidence="1">
    <location>
        <begin position="439"/>
        <end position="463"/>
    </location>
</feature>
<dbReference type="NCBIfam" id="TIGR00791">
    <property type="entry name" value="gntP"/>
    <property type="match status" value="1"/>
</dbReference>
<feature type="transmembrane region" description="Helical" evidence="1">
    <location>
        <begin position="6"/>
        <end position="27"/>
    </location>
</feature>
<feature type="transmembrane region" description="Helical" evidence="1">
    <location>
        <begin position="316"/>
        <end position="337"/>
    </location>
</feature>
<feature type="transmembrane region" description="Helical" evidence="1">
    <location>
        <begin position="34"/>
        <end position="55"/>
    </location>
</feature>
<dbReference type="InterPro" id="IPR003474">
    <property type="entry name" value="Glcn_transporter"/>
</dbReference>
<keyword evidence="3" id="KW-1185">Reference proteome</keyword>
<sequence>MQTPPVAGWQLIAALIVGVAVLVYLILKTRVHAFLALILASALTGLLAGMDPVAVGKSITNGFGNTLGSIGIVIGFGVMMGRLLEVSGAAQRMAQTFLRWFGRGREDAAMAATGYVVSIPIFCDSGFVILSPLAKALSRRTGRSVITIGVALAVGLVATHHAVPPTPGPLAVAGIFNVDVGQMILAGLLFAIPVTVAGVFYARWWGRRLYQIPDATGLGWQRVPAEAAAQAAAATEAAVEAEQEQRLPGTAVSFAPIVVPVVLILLNTVLTAMKATGSWATAIIFLGNPVIAVGIGLLIALWSLLPGVSRKDVLRYMEEGVSSAGIIILVTGAGGALGQVLRDSGVGNYLASSIATTGIPAVLLPFLVATLVRLAQGSGTVAMITSASITAPILANLHVPPVLAAQAAALGAMVFSYFNDSYFWVVNRLLGVEDVKEQVMTWSVPTTIGWGVSLITLLIVSAVW</sequence>
<dbReference type="PIRSF" id="PIRSF002746">
    <property type="entry name" value="Gluconate_transporter"/>
    <property type="match status" value="1"/>
</dbReference>
<proteinExistence type="predicted"/>
<dbReference type="PANTHER" id="PTHR30354:SF11">
    <property type="entry name" value="PERMEASE"/>
    <property type="match status" value="1"/>
</dbReference>
<dbReference type="Pfam" id="PF02447">
    <property type="entry name" value="GntP_permease"/>
    <property type="match status" value="1"/>
</dbReference>
<evidence type="ECO:0000256" key="1">
    <source>
        <dbReference type="SAM" id="Phobius"/>
    </source>
</evidence>
<keyword evidence="1" id="KW-1133">Transmembrane helix</keyword>
<organism evidence="2 3">
    <name type="scientific">Carboxydichorda subterranea</name>
    <dbReference type="NCBI Taxonomy" id="3109565"/>
    <lineage>
        <taxon>Bacteria</taxon>
        <taxon>Bacillati</taxon>
        <taxon>Bacillota</taxon>
        <taxon>Limnochordia</taxon>
        <taxon>Limnochordales</taxon>
        <taxon>Geochordaceae</taxon>
        <taxon>Carboxydichorda</taxon>
    </lineage>
</organism>
<keyword evidence="1" id="KW-0812">Transmembrane</keyword>
<evidence type="ECO:0000313" key="2">
    <source>
        <dbReference type="EMBL" id="WRP16549.1"/>
    </source>
</evidence>